<dbReference type="VEuPathDB" id="FungiDB:H310_15308"/>
<reference evidence="1" key="1">
    <citation type="submission" date="2013-12" db="EMBL/GenBank/DDBJ databases">
        <title>The Genome Sequence of Aphanomyces invadans NJM9701.</title>
        <authorList>
            <consortium name="The Broad Institute Genomics Platform"/>
            <person name="Russ C."/>
            <person name="Tyler B."/>
            <person name="van West P."/>
            <person name="Dieguez-Uribeondo J."/>
            <person name="Young S.K."/>
            <person name="Zeng Q."/>
            <person name="Gargeya S."/>
            <person name="Fitzgerald M."/>
            <person name="Abouelleil A."/>
            <person name="Alvarado L."/>
            <person name="Chapman S.B."/>
            <person name="Gainer-Dewar J."/>
            <person name="Goldberg J."/>
            <person name="Griggs A."/>
            <person name="Gujja S."/>
            <person name="Hansen M."/>
            <person name="Howarth C."/>
            <person name="Imamovic A."/>
            <person name="Ireland A."/>
            <person name="Larimer J."/>
            <person name="McCowan C."/>
            <person name="Murphy C."/>
            <person name="Pearson M."/>
            <person name="Poon T.W."/>
            <person name="Priest M."/>
            <person name="Roberts A."/>
            <person name="Saif S."/>
            <person name="Shea T."/>
            <person name="Sykes S."/>
            <person name="Wortman J."/>
            <person name="Nusbaum C."/>
            <person name="Birren B."/>
        </authorList>
    </citation>
    <scope>NUCLEOTIDE SEQUENCE [LARGE SCALE GENOMIC DNA]</scope>
    <source>
        <strain evidence="1">NJM9701</strain>
    </source>
</reference>
<dbReference type="EMBL" id="KI914279">
    <property type="protein sequence ID" value="ETV89852.1"/>
    <property type="molecule type" value="Genomic_DNA"/>
</dbReference>
<dbReference type="GeneID" id="20092358"/>
<proteinExistence type="predicted"/>
<gene>
    <name evidence="1" type="ORF">H310_15308</name>
</gene>
<feature type="non-terminal residue" evidence="1">
    <location>
        <position position="1"/>
    </location>
</feature>
<organism evidence="1">
    <name type="scientific">Aphanomyces invadans</name>
    <dbReference type="NCBI Taxonomy" id="157072"/>
    <lineage>
        <taxon>Eukaryota</taxon>
        <taxon>Sar</taxon>
        <taxon>Stramenopiles</taxon>
        <taxon>Oomycota</taxon>
        <taxon>Saprolegniomycetes</taxon>
        <taxon>Saprolegniales</taxon>
        <taxon>Verrucalvaceae</taxon>
        <taxon>Aphanomyces</taxon>
    </lineage>
</organism>
<dbReference type="AlphaFoldDB" id="A0A024T945"/>
<accession>A0A024T945</accession>
<sequence>VKRKFYVYEDEEVAKRAVKSKSHTTKVMFLAAIARPRFDHHAKKTSDGKTVCA</sequence>
<dbReference type="PANTHER" id="PTHR47169">
    <property type="entry name" value="OS01G0541250 PROTEIN"/>
    <property type="match status" value="1"/>
</dbReference>
<protein>
    <submittedName>
        <fullName evidence="1">Uncharacterized protein</fullName>
    </submittedName>
</protein>
<dbReference type="RefSeq" id="XP_008881515.1">
    <property type="nucleotide sequence ID" value="XM_008883293.1"/>
</dbReference>
<evidence type="ECO:0000313" key="1">
    <source>
        <dbReference type="EMBL" id="ETV89852.1"/>
    </source>
</evidence>
<dbReference type="OrthoDB" id="74246at2759"/>
<name>A0A024T945_9STRA</name>